<dbReference type="PRINTS" id="PR00300">
    <property type="entry name" value="CLPPROTEASEA"/>
</dbReference>
<evidence type="ECO:0000313" key="9">
    <source>
        <dbReference type="EMBL" id="CAD8435744.1"/>
    </source>
</evidence>
<dbReference type="PROSITE" id="PS00870">
    <property type="entry name" value="CLPAB_1"/>
    <property type="match status" value="1"/>
</dbReference>
<dbReference type="GO" id="GO:0005737">
    <property type="term" value="C:cytoplasm"/>
    <property type="evidence" value="ECO:0007669"/>
    <property type="project" value="TreeGrafter"/>
</dbReference>
<keyword evidence="4 6" id="KW-0143">Chaperone</keyword>
<name>A0A7S0CYT7_MICPS</name>
<sequence length="815" mass="87016">MFSNFDGAAVTAVKDGMDEAKKLRQGELKTEHLLLALAKIRDDTSAALHKSGATEDALRKACAKRAGVSELELLNPFANSKVADGLIPLAPDVKRLFERVAVEAEGALGDKLVSSKELVLDMLGDTTCGARAVLVEDLDVDVDELRDRVNGMEKKELVGAGKKLGKKKKGSALQECGIDLCAEARAGKLDPVLGRDEEVDRILRILVRRRKSNPCLVGDPGVGKTAIAEGLARLIVAGDVPDRLKDKRVVSLQLGMLLANTKYRGEFEERLKNVIEEVKKAGDIILFVDEIHMLVGAGGTGEDGGMDAGNLMKPALARGELQCVGATTIEEYRAHIEKDAALERRFQPVRIAEPSPEDSLTILEGLKKTYEEHHGVTYAEDALDAAVRLATRYITDRFLPDKAIDVIDEAGAMVQLAAAKGSGTTTVDASHVADVVAQWTGVPVRRLSEDESSSLLNIDAQLAERVVGQAEAVTAISRAVRRARSGLADGSRPTASMIFAGPTGVGKTELAKAVAAAYYGAEKSMVRIDMSEYMESFAVSRLVGPPPGYVGYAEGGQLTEAVRRDPHTLILLDEIEKAHPDVFNILLQVLEDGRLTDSKGRTVDFTNAMLVMTSNVGSKAILSSMENGGDGSADTYARVQADVRRELSNQYRPEFLNRLDEIIVFRPLTRPEVGDIAELMLKSVRARAEARGVAVTVDDAFRAALLEQGFSPKFGARPMRRAVQRLLENPLSECLLDGFAEQGSSVSLTATADGGVSVTNGAGLVKTFDAETLGSGSGGIEAGAVVKNGKSGDELAARKNGNAVVDLPLPGFAAQ</sequence>
<dbReference type="Gene3D" id="1.10.8.60">
    <property type="match status" value="1"/>
</dbReference>
<protein>
    <recommendedName>
        <fullName evidence="10">Clp R domain-containing protein</fullName>
    </recommendedName>
</protein>
<dbReference type="FunFam" id="3.40.50.300:FF:000025">
    <property type="entry name" value="ATP-dependent Clp protease subunit"/>
    <property type="match status" value="1"/>
</dbReference>
<dbReference type="InterPro" id="IPR028299">
    <property type="entry name" value="ClpA/B_CS2"/>
</dbReference>
<dbReference type="InterPro" id="IPR018368">
    <property type="entry name" value="ClpA/B_CS1"/>
</dbReference>
<accession>A0A7S0CYT7</accession>
<dbReference type="InterPro" id="IPR004176">
    <property type="entry name" value="Clp_R_N"/>
</dbReference>
<comment type="similarity">
    <text evidence="6">Belongs to the ClpA/ClpB family.</text>
</comment>
<dbReference type="GO" id="GO:0005524">
    <property type="term" value="F:ATP binding"/>
    <property type="evidence" value="ECO:0007669"/>
    <property type="project" value="UniProtKB-KW"/>
</dbReference>
<dbReference type="InterPro" id="IPR003593">
    <property type="entry name" value="AAA+_ATPase"/>
</dbReference>
<dbReference type="PROSITE" id="PS50045">
    <property type="entry name" value="SIGMA54_INTERACT_4"/>
    <property type="match status" value="1"/>
</dbReference>
<feature type="domain" description="Sigma-54 factor interaction" evidence="7">
    <location>
        <begin position="466"/>
        <end position="728"/>
    </location>
</feature>
<dbReference type="Pfam" id="PF00004">
    <property type="entry name" value="AAA"/>
    <property type="match status" value="1"/>
</dbReference>
<keyword evidence="1 5" id="KW-0677">Repeat</keyword>
<proteinExistence type="inferred from homology"/>
<dbReference type="InterPro" id="IPR019489">
    <property type="entry name" value="Clp_ATPase_C"/>
</dbReference>
<dbReference type="CDD" id="cd19499">
    <property type="entry name" value="RecA-like_ClpB_Hsp104-like"/>
    <property type="match status" value="1"/>
</dbReference>
<dbReference type="InterPro" id="IPR001270">
    <property type="entry name" value="ClpA/B"/>
</dbReference>
<dbReference type="Gene3D" id="3.40.50.300">
    <property type="entry name" value="P-loop containing nucleotide triphosphate hydrolases"/>
    <property type="match status" value="3"/>
</dbReference>
<evidence type="ECO:0000256" key="6">
    <source>
        <dbReference type="RuleBase" id="RU004432"/>
    </source>
</evidence>
<evidence type="ECO:0000256" key="4">
    <source>
        <dbReference type="ARBA" id="ARBA00023186"/>
    </source>
</evidence>
<feature type="domain" description="Clp R" evidence="8">
    <location>
        <begin position="2"/>
        <end position="155"/>
    </location>
</feature>
<dbReference type="CDD" id="cd00009">
    <property type="entry name" value="AAA"/>
    <property type="match status" value="1"/>
</dbReference>
<dbReference type="SUPFAM" id="SSF52540">
    <property type="entry name" value="P-loop containing nucleoside triphosphate hydrolases"/>
    <property type="match status" value="2"/>
</dbReference>
<dbReference type="SMART" id="SM01086">
    <property type="entry name" value="ClpB_D2-small"/>
    <property type="match status" value="1"/>
</dbReference>
<evidence type="ECO:0000256" key="2">
    <source>
        <dbReference type="ARBA" id="ARBA00022741"/>
    </source>
</evidence>
<dbReference type="Pfam" id="PF17871">
    <property type="entry name" value="AAA_lid_9"/>
    <property type="match status" value="1"/>
</dbReference>
<dbReference type="GO" id="GO:0016887">
    <property type="term" value="F:ATP hydrolysis activity"/>
    <property type="evidence" value="ECO:0007669"/>
    <property type="project" value="InterPro"/>
</dbReference>
<organism evidence="9">
    <name type="scientific">Micromonas pusilla</name>
    <name type="common">Picoplanktonic green alga</name>
    <name type="synonym">Chromulina pusilla</name>
    <dbReference type="NCBI Taxonomy" id="38833"/>
    <lineage>
        <taxon>Eukaryota</taxon>
        <taxon>Viridiplantae</taxon>
        <taxon>Chlorophyta</taxon>
        <taxon>Mamiellophyceae</taxon>
        <taxon>Mamiellales</taxon>
        <taxon>Mamiellaceae</taxon>
        <taxon>Micromonas</taxon>
    </lineage>
</organism>
<dbReference type="Pfam" id="PF07724">
    <property type="entry name" value="AAA_2"/>
    <property type="match status" value="1"/>
</dbReference>
<dbReference type="AlphaFoldDB" id="A0A7S0CYT7"/>
<dbReference type="InterPro" id="IPR027417">
    <property type="entry name" value="P-loop_NTPase"/>
</dbReference>
<dbReference type="InterPro" id="IPR002078">
    <property type="entry name" value="Sigma_54_int"/>
</dbReference>
<dbReference type="SUPFAM" id="SSF81923">
    <property type="entry name" value="Double Clp-N motif"/>
    <property type="match status" value="1"/>
</dbReference>
<dbReference type="GO" id="GO:0006355">
    <property type="term" value="P:regulation of DNA-templated transcription"/>
    <property type="evidence" value="ECO:0007669"/>
    <property type="project" value="InterPro"/>
</dbReference>
<reference evidence="9" key="1">
    <citation type="submission" date="2021-01" db="EMBL/GenBank/DDBJ databases">
        <authorList>
            <person name="Corre E."/>
            <person name="Pelletier E."/>
            <person name="Niang G."/>
            <person name="Scheremetjew M."/>
            <person name="Finn R."/>
            <person name="Kale V."/>
            <person name="Holt S."/>
            <person name="Cochrane G."/>
            <person name="Meng A."/>
            <person name="Brown T."/>
            <person name="Cohen L."/>
        </authorList>
    </citation>
    <scope>NUCLEOTIDE SEQUENCE</scope>
    <source>
        <strain evidence="9">CCAC1681</strain>
    </source>
</reference>
<dbReference type="SMART" id="SM00382">
    <property type="entry name" value="AAA"/>
    <property type="match status" value="2"/>
</dbReference>
<evidence type="ECO:0000256" key="1">
    <source>
        <dbReference type="ARBA" id="ARBA00022737"/>
    </source>
</evidence>
<dbReference type="PROSITE" id="PS51903">
    <property type="entry name" value="CLP_R"/>
    <property type="match status" value="1"/>
</dbReference>
<dbReference type="Pfam" id="PF10431">
    <property type="entry name" value="ClpB_D2-small"/>
    <property type="match status" value="1"/>
</dbReference>
<dbReference type="EMBL" id="HBEN01004627">
    <property type="protein sequence ID" value="CAD8435744.1"/>
    <property type="molecule type" value="Transcribed_RNA"/>
</dbReference>
<keyword evidence="2 6" id="KW-0547">Nucleotide-binding</keyword>
<evidence type="ECO:0000256" key="3">
    <source>
        <dbReference type="ARBA" id="ARBA00022840"/>
    </source>
</evidence>
<dbReference type="InterPro" id="IPR036628">
    <property type="entry name" value="Clp_N_dom_sf"/>
</dbReference>
<gene>
    <name evidence="9" type="ORF">MSP1401_LOCUS3754</name>
</gene>
<dbReference type="FunFam" id="3.40.50.300:FF:000010">
    <property type="entry name" value="Chaperone clpB 1, putative"/>
    <property type="match status" value="1"/>
</dbReference>
<dbReference type="PROSITE" id="PS00871">
    <property type="entry name" value="CLPAB_2"/>
    <property type="match status" value="1"/>
</dbReference>
<dbReference type="Gene3D" id="1.10.1780.10">
    <property type="entry name" value="Clp, N-terminal domain"/>
    <property type="match status" value="1"/>
</dbReference>
<dbReference type="InterPro" id="IPR050130">
    <property type="entry name" value="ClpA_ClpB"/>
</dbReference>
<evidence type="ECO:0008006" key="10">
    <source>
        <dbReference type="Google" id="ProtNLM"/>
    </source>
</evidence>
<dbReference type="PANTHER" id="PTHR11638:SF18">
    <property type="entry name" value="HEAT SHOCK PROTEIN 104"/>
    <property type="match status" value="1"/>
</dbReference>
<evidence type="ECO:0000259" key="7">
    <source>
        <dbReference type="PROSITE" id="PS50045"/>
    </source>
</evidence>
<dbReference type="Pfam" id="PF02861">
    <property type="entry name" value="Clp_N"/>
    <property type="match status" value="1"/>
</dbReference>
<dbReference type="InterPro" id="IPR003959">
    <property type="entry name" value="ATPase_AAA_core"/>
</dbReference>
<evidence type="ECO:0000259" key="8">
    <source>
        <dbReference type="PROSITE" id="PS51903"/>
    </source>
</evidence>
<dbReference type="PANTHER" id="PTHR11638">
    <property type="entry name" value="ATP-DEPENDENT CLP PROTEASE"/>
    <property type="match status" value="1"/>
</dbReference>
<dbReference type="GO" id="GO:0034605">
    <property type="term" value="P:cellular response to heat"/>
    <property type="evidence" value="ECO:0007669"/>
    <property type="project" value="TreeGrafter"/>
</dbReference>
<evidence type="ECO:0000256" key="5">
    <source>
        <dbReference type="PROSITE-ProRule" id="PRU01251"/>
    </source>
</evidence>
<dbReference type="InterPro" id="IPR041546">
    <property type="entry name" value="ClpA/ClpB_AAA_lid"/>
</dbReference>
<keyword evidence="3 6" id="KW-0067">ATP-binding</keyword>